<dbReference type="Pfam" id="PF09923">
    <property type="entry name" value="DUF2155"/>
    <property type="match status" value="1"/>
</dbReference>
<evidence type="ECO:0000313" key="1">
    <source>
        <dbReference type="EMBL" id="SVE38325.1"/>
    </source>
</evidence>
<name>A0A383D250_9ZZZZ</name>
<dbReference type="EMBL" id="UINC01213516">
    <property type="protein sequence ID" value="SVE38325.1"/>
    <property type="molecule type" value="Genomic_DNA"/>
</dbReference>
<accession>A0A383D250</accession>
<evidence type="ECO:0008006" key="2">
    <source>
        <dbReference type="Google" id="ProtNLM"/>
    </source>
</evidence>
<dbReference type="InterPro" id="IPR019225">
    <property type="entry name" value="DUF2155"/>
</dbReference>
<feature type="non-terminal residue" evidence="1">
    <location>
        <position position="173"/>
    </location>
</feature>
<reference evidence="1" key="1">
    <citation type="submission" date="2018-05" db="EMBL/GenBank/DDBJ databases">
        <authorList>
            <person name="Lanie J.A."/>
            <person name="Ng W.-L."/>
            <person name="Kazmierczak K.M."/>
            <person name="Andrzejewski T.M."/>
            <person name="Davidsen T.M."/>
            <person name="Wayne K.J."/>
            <person name="Tettelin H."/>
            <person name="Glass J.I."/>
            <person name="Rusch D."/>
            <person name="Podicherti R."/>
            <person name="Tsui H.-C.T."/>
            <person name="Winkler M.E."/>
        </authorList>
    </citation>
    <scope>NUCLEOTIDE SEQUENCE</scope>
</reference>
<proteinExistence type="predicted"/>
<organism evidence="1">
    <name type="scientific">marine metagenome</name>
    <dbReference type="NCBI Taxonomy" id="408172"/>
    <lineage>
        <taxon>unclassified sequences</taxon>
        <taxon>metagenomes</taxon>
        <taxon>ecological metagenomes</taxon>
    </lineage>
</organism>
<gene>
    <name evidence="1" type="ORF">METZ01_LOCUS491179</name>
</gene>
<sequence>MSLGNFKNFIFIILFLFVSNSSLFAEDRIESVPLINLEDLSPTFEEDKDELEKVDEKDTNLNKSEDIFEEPKTQKNEKVYINLKVLDKITAKTTAIRLSVGEKKLFGSLRIKALKCQLSESNDFIDTVAYLQVKDLSTKDNNQVFLFNGWTFASSPTLQSIDHPIYDLWITSC</sequence>
<protein>
    <recommendedName>
        <fullName evidence="2">DUF2155 domain-containing protein</fullName>
    </recommendedName>
</protein>
<dbReference type="AlphaFoldDB" id="A0A383D250"/>